<keyword evidence="1" id="KW-0863">Zinc-finger</keyword>
<evidence type="ECO:0000313" key="5">
    <source>
        <dbReference type="Proteomes" id="UP000307440"/>
    </source>
</evidence>
<keyword evidence="1" id="KW-0479">Metal-binding</keyword>
<feature type="domain" description="C2H2-type" evidence="3">
    <location>
        <begin position="320"/>
        <end position="351"/>
    </location>
</feature>
<feature type="region of interest" description="Disordered" evidence="2">
    <location>
        <begin position="228"/>
        <end position="297"/>
    </location>
</feature>
<proteinExistence type="predicted"/>
<evidence type="ECO:0000256" key="1">
    <source>
        <dbReference type="PROSITE-ProRule" id="PRU00042"/>
    </source>
</evidence>
<dbReference type="GO" id="GO:0008270">
    <property type="term" value="F:zinc ion binding"/>
    <property type="evidence" value="ECO:0007669"/>
    <property type="project" value="UniProtKB-KW"/>
</dbReference>
<reference evidence="4 5" key="1">
    <citation type="journal article" date="2019" name="Nat. Ecol. Evol.">
        <title>Megaphylogeny resolves global patterns of mushroom evolution.</title>
        <authorList>
            <person name="Varga T."/>
            <person name="Krizsan K."/>
            <person name="Foldi C."/>
            <person name="Dima B."/>
            <person name="Sanchez-Garcia M."/>
            <person name="Sanchez-Ramirez S."/>
            <person name="Szollosi G.J."/>
            <person name="Szarkandi J.G."/>
            <person name="Papp V."/>
            <person name="Albert L."/>
            <person name="Andreopoulos W."/>
            <person name="Angelini C."/>
            <person name="Antonin V."/>
            <person name="Barry K.W."/>
            <person name="Bougher N.L."/>
            <person name="Buchanan P."/>
            <person name="Buyck B."/>
            <person name="Bense V."/>
            <person name="Catcheside P."/>
            <person name="Chovatia M."/>
            <person name="Cooper J."/>
            <person name="Damon W."/>
            <person name="Desjardin D."/>
            <person name="Finy P."/>
            <person name="Geml J."/>
            <person name="Haridas S."/>
            <person name="Hughes K."/>
            <person name="Justo A."/>
            <person name="Karasinski D."/>
            <person name="Kautmanova I."/>
            <person name="Kiss B."/>
            <person name="Kocsube S."/>
            <person name="Kotiranta H."/>
            <person name="LaButti K.M."/>
            <person name="Lechner B.E."/>
            <person name="Liimatainen K."/>
            <person name="Lipzen A."/>
            <person name="Lukacs Z."/>
            <person name="Mihaltcheva S."/>
            <person name="Morgado L.N."/>
            <person name="Niskanen T."/>
            <person name="Noordeloos M.E."/>
            <person name="Ohm R.A."/>
            <person name="Ortiz-Santana B."/>
            <person name="Ovrebo C."/>
            <person name="Racz N."/>
            <person name="Riley R."/>
            <person name="Savchenko A."/>
            <person name="Shiryaev A."/>
            <person name="Soop K."/>
            <person name="Spirin V."/>
            <person name="Szebenyi C."/>
            <person name="Tomsovsky M."/>
            <person name="Tulloss R.E."/>
            <person name="Uehling J."/>
            <person name="Grigoriev I.V."/>
            <person name="Vagvolgyi C."/>
            <person name="Papp T."/>
            <person name="Martin F.M."/>
            <person name="Miettinen O."/>
            <person name="Hibbett D.S."/>
            <person name="Nagy L.G."/>
        </authorList>
    </citation>
    <scope>NUCLEOTIDE SEQUENCE [LARGE SCALE GENOMIC DNA]</scope>
    <source>
        <strain evidence="4 5">CBS 121175</strain>
    </source>
</reference>
<feature type="compositionally biased region" description="Polar residues" evidence="2">
    <location>
        <begin position="283"/>
        <end position="295"/>
    </location>
</feature>
<gene>
    <name evidence="4" type="ORF">FA15DRAFT_501356</name>
</gene>
<feature type="domain" description="C2H2-type" evidence="3">
    <location>
        <begin position="351"/>
        <end position="385"/>
    </location>
</feature>
<dbReference type="OrthoDB" id="3069131at2759"/>
<evidence type="ECO:0000256" key="2">
    <source>
        <dbReference type="SAM" id="MobiDB-lite"/>
    </source>
</evidence>
<name>A0A5C3KSE7_COPMA</name>
<keyword evidence="1" id="KW-0862">Zinc</keyword>
<accession>A0A5C3KSE7</accession>
<feature type="compositionally biased region" description="Basic residues" evidence="2">
    <location>
        <begin position="272"/>
        <end position="282"/>
    </location>
</feature>
<dbReference type="PROSITE" id="PS50157">
    <property type="entry name" value="ZINC_FINGER_C2H2_2"/>
    <property type="match status" value="2"/>
</dbReference>
<dbReference type="AlphaFoldDB" id="A0A5C3KSE7"/>
<dbReference type="InterPro" id="IPR013087">
    <property type="entry name" value="Znf_C2H2_type"/>
</dbReference>
<protein>
    <recommendedName>
        <fullName evidence="3">C2H2-type domain-containing protein</fullName>
    </recommendedName>
</protein>
<evidence type="ECO:0000259" key="3">
    <source>
        <dbReference type="PROSITE" id="PS50157"/>
    </source>
</evidence>
<dbReference type="EMBL" id="ML210233">
    <property type="protein sequence ID" value="TFK22743.1"/>
    <property type="molecule type" value="Genomic_DNA"/>
</dbReference>
<evidence type="ECO:0000313" key="4">
    <source>
        <dbReference type="EMBL" id="TFK22743.1"/>
    </source>
</evidence>
<organism evidence="4 5">
    <name type="scientific">Coprinopsis marcescibilis</name>
    <name type="common">Agaric fungus</name>
    <name type="synonym">Psathyrella marcescibilis</name>
    <dbReference type="NCBI Taxonomy" id="230819"/>
    <lineage>
        <taxon>Eukaryota</taxon>
        <taxon>Fungi</taxon>
        <taxon>Dikarya</taxon>
        <taxon>Basidiomycota</taxon>
        <taxon>Agaricomycotina</taxon>
        <taxon>Agaricomycetes</taxon>
        <taxon>Agaricomycetidae</taxon>
        <taxon>Agaricales</taxon>
        <taxon>Agaricineae</taxon>
        <taxon>Psathyrellaceae</taxon>
        <taxon>Coprinopsis</taxon>
    </lineage>
</organism>
<feature type="region of interest" description="Disordered" evidence="2">
    <location>
        <begin position="367"/>
        <end position="389"/>
    </location>
</feature>
<feature type="compositionally biased region" description="Basic residues" evidence="2">
    <location>
        <begin position="369"/>
        <end position="379"/>
    </location>
</feature>
<sequence>MLPNEHDFWSFNNAYDIPGPGSESASGQFMEFNPFEFPFDLGSLENDLGLTGFRQPEPELEPATVDPAMLFGQAPLVPGDEEMLWLFSALTTPAVQDTVPEYSPDLSERSPLEFWTDDLAAPIPSPFDTTPQEPIQETPAPPQFKNLTVEESSYGRAEDALKARFEHSNLLSPGIPFTPERVHRVKPKSLKRSRQFSHDGIMPIASSSLSLPLTPVRPTITLPRRALKARKAGPSTPLTPRQPRPTVTGFPLNTGSPMLDSDYVDDEDFQPKLKRVRKKQRVHNTPSQDSKSGKPTQIEIVMNDLPYKMSDIRRDLNGSYYCPFPNCGQSTTSEGDLGRHLESREHSTHRYVCLAVSCLEKFSREDSMKRHHNNNRGRPHKTEHERAVRQGIKHRVPKGQVDELRERVRQATRMWAKCLL</sequence>
<dbReference type="Proteomes" id="UP000307440">
    <property type="component" value="Unassembled WGS sequence"/>
</dbReference>
<keyword evidence="5" id="KW-1185">Reference proteome</keyword>